<dbReference type="AlphaFoldDB" id="A0A0V1E0Y3"/>
<accession>A0A0V1E0Y3</accession>
<dbReference type="Proteomes" id="UP000054632">
    <property type="component" value="Unassembled WGS sequence"/>
</dbReference>
<proteinExistence type="predicted"/>
<reference evidence="4 5" key="1">
    <citation type="submission" date="2015-01" db="EMBL/GenBank/DDBJ databases">
        <title>Evolution of Trichinella species and genotypes.</title>
        <authorList>
            <person name="Korhonen P.K."/>
            <person name="Edoardo P."/>
            <person name="Giuseppe L.R."/>
            <person name="Gasser R.B."/>
        </authorList>
    </citation>
    <scope>NUCLEOTIDE SEQUENCE [LARGE SCALE GENOMIC DNA]</scope>
    <source>
        <strain evidence="2">ISS13</strain>
        <strain evidence="3">ISS588</strain>
    </source>
</reference>
<keyword evidence="5" id="KW-1185">Reference proteome</keyword>
<dbReference type="Proteomes" id="UP000054805">
    <property type="component" value="Unassembled WGS sequence"/>
</dbReference>
<evidence type="ECO:0000313" key="2">
    <source>
        <dbReference type="EMBL" id="KRY67404.1"/>
    </source>
</evidence>
<evidence type="ECO:0000313" key="3">
    <source>
        <dbReference type="EMBL" id="KRZ22373.1"/>
    </source>
</evidence>
<protein>
    <submittedName>
        <fullName evidence="2">Uncharacterized protein</fullName>
    </submittedName>
</protein>
<dbReference type="EMBL" id="JYDS01000175">
    <property type="protein sequence ID" value="KRZ22373.1"/>
    <property type="molecule type" value="Genomic_DNA"/>
</dbReference>
<feature type="region of interest" description="Disordered" evidence="1">
    <location>
        <begin position="1"/>
        <end position="20"/>
    </location>
</feature>
<evidence type="ECO:0000256" key="1">
    <source>
        <dbReference type="SAM" id="MobiDB-lite"/>
    </source>
</evidence>
<gene>
    <name evidence="2" type="ORF">T4A_7430</name>
    <name evidence="3" type="ORF">T4B_5868</name>
</gene>
<comment type="caution">
    <text evidence="2">The sequence shown here is derived from an EMBL/GenBank/DDBJ whole genome shotgun (WGS) entry which is preliminary data.</text>
</comment>
<dbReference type="EMBL" id="JYDR01000138">
    <property type="protein sequence ID" value="KRY67404.1"/>
    <property type="molecule type" value="Genomic_DNA"/>
</dbReference>
<evidence type="ECO:0000313" key="5">
    <source>
        <dbReference type="Proteomes" id="UP000054805"/>
    </source>
</evidence>
<organism evidence="2 4">
    <name type="scientific">Trichinella pseudospiralis</name>
    <name type="common">Parasitic roundworm</name>
    <dbReference type="NCBI Taxonomy" id="6337"/>
    <lineage>
        <taxon>Eukaryota</taxon>
        <taxon>Metazoa</taxon>
        <taxon>Ecdysozoa</taxon>
        <taxon>Nematoda</taxon>
        <taxon>Enoplea</taxon>
        <taxon>Dorylaimia</taxon>
        <taxon>Trichinellida</taxon>
        <taxon>Trichinellidae</taxon>
        <taxon>Trichinella</taxon>
    </lineage>
</organism>
<evidence type="ECO:0000313" key="4">
    <source>
        <dbReference type="Proteomes" id="UP000054632"/>
    </source>
</evidence>
<sequence length="122" mass="13473">MNGPDRRRSRPRLTVTWSPGAPAGSSAFECLDRPGRRLLEKLAIGRADSGLDPLPVTNGGVVWQKREKVVRIPTSKRCRFPPFDIFWTTLALMVSDKRIIMVPIVVDGDADDDGGGGQMLER</sequence>
<name>A0A0V1E0Y3_TRIPS</name>